<protein>
    <submittedName>
        <fullName evidence="2">Uncharacterized protein</fullName>
    </submittedName>
</protein>
<gene>
    <name evidence="2" type="ORF">CAEBREN_32538</name>
</gene>
<dbReference type="Proteomes" id="UP000008068">
    <property type="component" value="Unassembled WGS sequence"/>
</dbReference>
<name>G0MHM8_CAEBE</name>
<keyword evidence="1" id="KW-0472">Membrane</keyword>
<accession>G0MHM8</accession>
<evidence type="ECO:0000256" key="1">
    <source>
        <dbReference type="SAM" id="Phobius"/>
    </source>
</evidence>
<keyword evidence="3" id="KW-1185">Reference proteome</keyword>
<dbReference type="InParanoid" id="G0MHM8"/>
<feature type="transmembrane region" description="Helical" evidence="1">
    <location>
        <begin position="12"/>
        <end position="29"/>
    </location>
</feature>
<evidence type="ECO:0000313" key="2">
    <source>
        <dbReference type="EMBL" id="EGT59440.1"/>
    </source>
</evidence>
<organism evidence="3">
    <name type="scientific">Caenorhabditis brenneri</name>
    <name type="common">Nematode worm</name>
    <dbReference type="NCBI Taxonomy" id="135651"/>
    <lineage>
        <taxon>Eukaryota</taxon>
        <taxon>Metazoa</taxon>
        <taxon>Ecdysozoa</taxon>
        <taxon>Nematoda</taxon>
        <taxon>Chromadorea</taxon>
        <taxon>Rhabditida</taxon>
        <taxon>Rhabditina</taxon>
        <taxon>Rhabditomorpha</taxon>
        <taxon>Rhabditoidea</taxon>
        <taxon>Rhabditidae</taxon>
        <taxon>Peloderinae</taxon>
        <taxon>Caenorhabditis</taxon>
    </lineage>
</organism>
<evidence type="ECO:0000313" key="3">
    <source>
        <dbReference type="Proteomes" id="UP000008068"/>
    </source>
</evidence>
<dbReference type="EMBL" id="GL379795">
    <property type="protein sequence ID" value="EGT59440.1"/>
    <property type="molecule type" value="Genomic_DNA"/>
</dbReference>
<proteinExistence type="predicted"/>
<sequence>MYQKIMNLCSFSYAFFFFQSLLFPILIFLSRPFCLRPLVFVSPNIFSSLLSPSLFCHTPSTILSKISFWTFLSL</sequence>
<keyword evidence="1" id="KW-1133">Transmembrane helix</keyword>
<dbReference type="HOGENOM" id="CLU_2690025_0_0_1"/>
<dbReference type="AlphaFoldDB" id="G0MHM8"/>
<keyword evidence="1" id="KW-0812">Transmembrane</keyword>
<reference evidence="3" key="1">
    <citation type="submission" date="2011-07" db="EMBL/GenBank/DDBJ databases">
        <authorList>
            <consortium name="Caenorhabditis brenneri Sequencing and Analysis Consortium"/>
            <person name="Wilson R.K."/>
        </authorList>
    </citation>
    <scope>NUCLEOTIDE SEQUENCE [LARGE SCALE GENOMIC DNA]</scope>
    <source>
        <strain evidence="3">PB2801</strain>
    </source>
</reference>